<dbReference type="PROSITE" id="PS51257">
    <property type="entry name" value="PROKAR_LIPOPROTEIN"/>
    <property type="match status" value="1"/>
</dbReference>
<protein>
    <recommendedName>
        <fullName evidence="2">Ig-like domain-containing protein</fullName>
    </recommendedName>
</protein>
<reference evidence="3 4" key="1">
    <citation type="submission" date="2015-01" db="EMBL/GenBank/DDBJ databases">
        <title>Deinococcus puniceus/DY1/ whole genome sequencing.</title>
        <authorList>
            <person name="Kim M.K."/>
            <person name="Srinivasan S."/>
            <person name="Lee J.-J."/>
        </authorList>
    </citation>
    <scope>NUCLEOTIDE SEQUENCE [LARGE SCALE GENOMIC DNA]</scope>
    <source>
        <strain evidence="3 4">DY1</strain>
    </source>
</reference>
<feature type="signal peptide" evidence="1">
    <location>
        <begin position="1"/>
        <end position="24"/>
    </location>
</feature>
<proteinExistence type="predicted"/>
<dbReference type="KEGG" id="dpu:SU48_05275"/>
<name>A0A172T8K4_9DEIO</name>
<dbReference type="Gene3D" id="2.60.40.10">
    <property type="entry name" value="Immunoglobulins"/>
    <property type="match status" value="7"/>
</dbReference>
<keyword evidence="1" id="KW-0732">Signal</keyword>
<dbReference type="InterPro" id="IPR022038">
    <property type="entry name" value="Ig-like_bact"/>
</dbReference>
<dbReference type="STRING" id="1182568.SU48_05275"/>
<feature type="domain" description="Ig-like" evidence="2">
    <location>
        <begin position="918"/>
        <end position="991"/>
    </location>
</feature>
<dbReference type="Pfam" id="PF12245">
    <property type="entry name" value="Big_3_2"/>
    <property type="match status" value="1"/>
</dbReference>
<dbReference type="InterPro" id="IPR013783">
    <property type="entry name" value="Ig-like_fold"/>
</dbReference>
<evidence type="ECO:0000259" key="2">
    <source>
        <dbReference type="Pfam" id="PF12245"/>
    </source>
</evidence>
<accession>A0A172T8K4</accession>
<dbReference type="Proteomes" id="UP000077363">
    <property type="component" value="Chromosome"/>
</dbReference>
<feature type="chain" id="PRO_5008000488" description="Ig-like domain-containing protein" evidence="1">
    <location>
        <begin position="25"/>
        <end position="1458"/>
    </location>
</feature>
<gene>
    <name evidence="3" type="ORF">SU48_05275</name>
</gene>
<dbReference type="EMBL" id="CP011387">
    <property type="protein sequence ID" value="ANE43276.1"/>
    <property type="molecule type" value="Genomic_DNA"/>
</dbReference>
<keyword evidence="4" id="KW-1185">Reference proteome</keyword>
<evidence type="ECO:0000313" key="3">
    <source>
        <dbReference type="EMBL" id="ANE43276.1"/>
    </source>
</evidence>
<evidence type="ECO:0000256" key="1">
    <source>
        <dbReference type="SAM" id="SignalP"/>
    </source>
</evidence>
<dbReference type="PATRIC" id="fig|1182568.3.peg.1095"/>
<sequence length="1458" mass="148884">MARSFSPQRSPVLWLLTAALTACGGGGAPAPGSNTAPEVSIKTEAGTALTAGTYIASGGQLLVTASDLEGSVKKVVYSIDGGPETELTPASRMTLSLPALTGGAHTAKVVATDDAGLATTVNVPFLIDNAAPVLNSVTLNGTAAASATTFTVGDAATLVVRASDTRGDAANTPASVTVRILENGTVRATGTGSVNADLSKNADGTARTAGTVTVTIQAIDSVGFGISRTVNLTFLAASTGEGGGTVTTPPTLTWLTPAADFVSGNGSVNLRASAARNGQDVTGTLTYSATCGTVVGNIWTLGADCADGSKQVLTATVTDGGKQYSLSKTVTVDSSNPSVQLTSPQQGQNITANPVTVKVNATDSGSGVEKIDVTATDASGAVTRVGSLQGASGDVIWAPMNGTYTLTATATDKVGRTSLSTVTGVRVQLSSTDATDPTVTAIALPAGTLRGTQTVTVDATDAAPSSGIAKVELLDGSTSLGAQSAGVNGRYTFSLDTTKLSDGAHTLRAVVTDNVGRSGEKTATVTVDNTAPVVTWQSPAAGSVTKGRVTLNATSNEGTVSYLVDGNAVTDVDAATAGVQVNLADGPRQLTAVASDAAGNRTSVAISVTADSTSPTVQITSPTANQNFTAAPISVAVQAQDIGSGVASIAVYAKPATGNEEFVGTLTASGSLPWYPQKTDSTAYELRAEVTDKAGNTSLSTLVSGVKLQSGSVITPQAVTVSVPAAAPQGKTVNQSGRDYVRGYLNVRASATTNAVSGLKSAELLVDNTVVATETQSAGNPTFNFNFDTLNDGLHDVAVRFTDNVGTVNAPKISVFVDKTAPVVAWTTPLNGLVTNNAAPTLTATATDAVFGTLTPTYTVDGGPAPAALSEGPHQLVATGTDPLGNTSQSSISITVDQTPPDMNVTSPTAGQEFSTAPITISGTATDRLSSVVSISATVTNPDGTTTVLGQQAGGSYSTPFTPSRPGTYSVQFTATDAAGNTSSTVSRTFTLRATQEASAPAPVIIVNNTGPQPYSSILSINVSAGVSAGVTVRQLILEVTDSKGIVDTTTYTANRENATFNIDTTKFPDGALTLRAIAIDTNNQRGQSTVTTVQVANKVAPTISITSPTTGGSVSGPSEVVVQIRQNNTAFNFVTNSIVIEVIDSRGQLVTTRDVMVEPVNPGLWQARTTVDFNATEYVNGNYTIRAKTNVQLSGEATPRELSTANTVSNLSKVDLSPALNIILPAFYGNPIDPQKRPVLTRKSAVAIQVSDSDSINQVQLQFVCNPTEVLAGQVCNTVAYNFNLPIGAAGLFYRVFNTGVLIDSQPFVPDGNYVMRATATDAAGNSNIKEMRVEVRRNAAGIANLGNLVTTTEESSSSKFTPASATWALSGTTLNDTRVLRLEYSSIGLGLGTEIPTLTSINTQLPRSSTISNKVTFAQAGTFRQSYLVQDLVTGVVEFYEGATVNVTTKEGATSK</sequence>
<organism evidence="3 4">
    <name type="scientific">Deinococcus puniceus</name>
    <dbReference type="NCBI Taxonomy" id="1182568"/>
    <lineage>
        <taxon>Bacteria</taxon>
        <taxon>Thermotogati</taxon>
        <taxon>Deinococcota</taxon>
        <taxon>Deinococci</taxon>
        <taxon>Deinococcales</taxon>
        <taxon>Deinococcaceae</taxon>
        <taxon>Deinococcus</taxon>
    </lineage>
</organism>
<evidence type="ECO:0000313" key="4">
    <source>
        <dbReference type="Proteomes" id="UP000077363"/>
    </source>
</evidence>
<dbReference type="Pfam" id="PF17957">
    <property type="entry name" value="Big_7"/>
    <property type="match status" value="3"/>
</dbReference>